<accession>A0A1G8V4E4</accession>
<organism evidence="1 2">
    <name type="scientific">Mesorhizobium muleiense</name>
    <dbReference type="NCBI Taxonomy" id="1004279"/>
    <lineage>
        <taxon>Bacteria</taxon>
        <taxon>Pseudomonadati</taxon>
        <taxon>Pseudomonadota</taxon>
        <taxon>Alphaproteobacteria</taxon>
        <taxon>Hyphomicrobiales</taxon>
        <taxon>Phyllobacteriaceae</taxon>
        <taxon>Mesorhizobium</taxon>
    </lineage>
</organism>
<dbReference type="Proteomes" id="UP000198894">
    <property type="component" value="Unassembled WGS sequence"/>
</dbReference>
<dbReference type="SUPFAM" id="SSF103642">
    <property type="entry name" value="Sec-C motif"/>
    <property type="match status" value="1"/>
</dbReference>
<dbReference type="Gene3D" id="3.40.50.150">
    <property type="entry name" value="Vaccinia Virus protein VP39"/>
    <property type="match status" value="1"/>
</dbReference>
<evidence type="ECO:0008006" key="3">
    <source>
        <dbReference type="Google" id="ProtNLM"/>
    </source>
</evidence>
<proteinExistence type="predicted"/>
<dbReference type="CDD" id="cd02440">
    <property type="entry name" value="AdoMet_MTases"/>
    <property type="match status" value="1"/>
</dbReference>
<reference evidence="2" key="1">
    <citation type="submission" date="2016-10" db="EMBL/GenBank/DDBJ databases">
        <authorList>
            <person name="Varghese N."/>
            <person name="Submissions S."/>
        </authorList>
    </citation>
    <scope>NUCLEOTIDE SEQUENCE [LARGE SCALE GENOMIC DNA]</scope>
    <source>
        <strain evidence="2">CGMCC 1.11022</strain>
    </source>
</reference>
<protein>
    <recommendedName>
        <fullName evidence="3">SEC-C motif-containing protein</fullName>
    </recommendedName>
</protein>
<dbReference type="Pfam" id="PF02810">
    <property type="entry name" value="SEC-C"/>
    <property type="match status" value="1"/>
</dbReference>
<dbReference type="RefSeq" id="WP_091594370.1">
    <property type="nucleotide sequence ID" value="NZ_FNEE01000007.1"/>
</dbReference>
<dbReference type="InterPro" id="IPR029063">
    <property type="entry name" value="SAM-dependent_MTases_sf"/>
</dbReference>
<dbReference type="InterPro" id="IPR004027">
    <property type="entry name" value="SEC_C_motif"/>
</dbReference>
<sequence>MPTPNQKPNDPCGCKSGKRYADCHGPIIEAPKGKAIDVAQGMYAKNWAVNAQHYEAQGLYAKLAAELAVACDIRRVLDVGCGLGQGLKALAEAIPQPGRLIVGIDENPDCLKAASDLLAVPAAGTALRRIKPERQLSGYYASKVATTPLKLGGDLLLVNVDLMVPDPAFEAWLDATGPFDAITLWFSGIHPARSMTKVSQKLGAKSDADLREALEDRVMKFAIKRLRADGVLQMVQRFAGNVDAVRQQRETEVLSALTGYPFELISVRDYIYSEPTSNKAMTVDSVFVDLSGHARFALSILMRRNDTPDDTMIEAGNGL</sequence>
<dbReference type="AlphaFoldDB" id="A0A1G8V4E4"/>
<evidence type="ECO:0000313" key="2">
    <source>
        <dbReference type="Proteomes" id="UP000198894"/>
    </source>
</evidence>
<dbReference type="SUPFAM" id="SSF53335">
    <property type="entry name" value="S-adenosyl-L-methionine-dependent methyltransferases"/>
    <property type="match status" value="1"/>
</dbReference>
<gene>
    <name evidence="1" type="ORF">SAMN05428953_107204</name>
</gene>
<evidence type="ECO:0000313" key="1">
    <source>
        <dbReference type="EMBL" id="SDJ61006.1"/>
    </source>
</evidence>
<dbReference type="EMBL" id="FNEE01000007">
    <property type="protein sequence ID" value="SDJ61006.1"/>
    <property type="molecule type" value="Genomic_DNA"/>
</dbReference>
<keyword evidence="2" id="KW-1185">Reference proteome</keyword>
<name>A0A1G8V4E4_9HYPH</name>